<name>A0A2T9Z484_9FUNG</name>
<accession>A0A2T9Z484</accession>
<gene>
    <name evidence="2" type="ORF">BB560_005507</name>
</gene>
<organism evidence="2 3">
    <name type="scientific">Smittium megazygosporum</name>
    <dbReference type="NCBI Taxonomy" id="133381"/>
    <lineage>
        <taxon>Eukaryota</taxon>
        <taxon>Fungi</taxon>
        <taxon>Fungi incertae sedis</taxon>
        <taxon>Zoopagomycota</taxon>
        <taxon>Kickxellomycotina</taxon>
        <taxon>Harpellomycetes</taxon>
        <taxon>Harpellales</taxon>
        <taxon>Legeriomycetaceae</taxon>
        <taxon>Smittium</taxon>
    </lineage>
</organism>
<proteinExistence type="predicted"/>
<feature type="region of interest" description="Disordered" evidence="1">
    <location>
        <begin position="48"/>
        <end position="71"/>
    </location>
</feature>
<feature type="region of interest" description="Disordered" evidence="1">
    <location>
        <begin position="252"/>
        <end position="277"/>
    </location>
</feature>
<keyword evidence="3" id="KW-1185">Reference proteome</keyword>
<evidence type="ECO:0000313" key="2">
    <source>
        <dbReference type="EMBL" id="PVU99392.1"/>
    </source>
</evidence>
<dbReference type="OrthoDB" id="10686349at2759"/>
<sequence length="429" mass="47539">MMAMDPEQCLSPKTLAYNEDSFFPINEAEQQIPQKKYIFPKLRDSNPDSIYSNLNNKSPENPGTRVQTPLKGASKNSYSELVKELLSNQSSNETIALYKNTRFNNQQYSSPLVKSRSTDSLVPSTSNKARINIGSFLPPNADPLFSNEAKPAHELADLIKSSKNTLTSQTPPNNAFANKASFLKAKKYNARISNILPAPNNTDLLGDVDKMLNSMFGDVFLSEKTTSRILVSQQRLSKTRSCLFLNEYLRSEPDQPDSRTFESSSSPAPPPPVTLNPEEEELIHNDVHNFLNNMESSWLADSSLSDLSKSLQVAKDSSTSTTTSRPSCSNLLDKRFSFSSNSHDLAHHTNANQSPVPKNNALQQTPTLQYSVPVISPPKRSYFLQKKSASLEINNPPENSYPPQSQNPSLLSKLKNSTFASAILSCVKL</sequence>
<dbReference type="EMBL" id="MBFS01002272">
    <property type="protein sequence ID" value="PVU99392.1"/>
    <property type="molecule type" value="Genomic_DNA"/>
</dbReference>
<evidence type="ECO:0000256" key="1">
    <source>
        <dbReference type="SAM" id="MobiDB-lite"/>
    </source>
</evidence>
<evidence type="ECO:0000313" key="3">
    <source>
        <dbReference type="Proteomes" id="UP000245609"/>
    </source>
</evidence>
<comment type="caution">
    <text evidence="2">The sequence shown here is derived from an EMBL/GenBank/DDBJ whole genome shotgun (WGS) entry which is preliminary data.</text>
</comment>
<feature type="compositionally biased region" description="Polar residues" evidence="1">
    <location>
        <begin position="48"/>
        <end position="67"/>
    </location>
</feature>
<reference evidence="2 3" key="1">
    <citation type="journal article" date="2018" name="MBio">
        <title>Comparative Genomics Reveals the Core Gene Toolbox for the Fungus-Insect Symbiosis.</title>
        <authorList>
            <person name="Wang Y."/>
            <person name="Stata M."/>
            <person name="Wang W."/>
            <person name="Stajich J.E."/>
            <person name="White M.M."/>
            <person name="Moncalvo J.M."/>
        </authorList>
    </citation>
    <scope>NUCLEOTIDE SEQUENCE [LARGE SCALE GENOMIC DNA]</scope>
    <source>
        <strain evidence="2 3">SC-DP-2</strain>
    </source>
</reference>
<protein>
    <submittedName>
        <fullName evidence="2">Uncharacterized protein</fullName>
    </submittedName>
</protein>
<dbReference type="Proteomes" id="UP000245609">
    <property type="component" value="Unassembled WGS sequence"/>
</dbReference>
<dbReference type="AlphaFoldDB" id="A0A2T9Z484"/>